<evidence type="ECO:0000256" key="1">
    <source>
        <dbReference type="ARBA" id="ARBA00004141"/>
    </source>
</evidence>
<dbReference type="OrthoDB" id="3648173at2759"/>
<evidence type="ECO:0000256" key="2">
    <source>
        <dbReference type="ARBA" id="ARBA00022692"/>
    </source>
</evidence>
<dbReference type="Proteomes" id="UP000054321">
    <property type="component" value="Unassembled WGS sequence"/>
</dbReference>
<dbReference type="Pfam" id="PF20684">
    <property type="entry name" value="Fung_rhodopsin"/>
    <property type="match status" value="1"/>
</dbReference>
<sequence length="351" mass="38986">MTEYYTGPNNAKPLIGIVITLCILTGILGIWRFTYRGSRGILGWSDYLLMFGLVLALCQAGFNIGASTVWGYGYHKLDLPPNIRNSHTPKLLFFLNQVFFKIETGATKLSISVVYMNIFRNAVTPTVRISRVVNYALAFVIASYYTAGSFVSLLQCTPVHKAWDSTTPGTCINNDQFRLANGYINIITSAWLIAMPFPALLRVKRRNKELWQFLGLIALGLIHTACAIWRVVMMYTPNPLTTSDPQWASTLPNTVAMVEEFIGIIAASIIVMRPCFHMVAKSITGAITTYMPTTTGKSTTMTPTGRSRIMSGTIESRKGRGDREGFNIMKTTDIEMESRSRSTEEILGGEV</sequence>
<evidence type="ECO:0000256" key="5">
    <source>
        <dbReference type="ARBA" id="ARBA00038359"/>
    </source>
</evidence>
<feature type="transmembrane region" description="Helical" evidence="6">
    <location>
        <begin position="14"/>
        <end position="35"/>
    </location>
</feature>
<evidence type="ECO:0000313" key="8">
    <source>
        <dbReference type="EMBL" id="KIM98416.1"/>
    </source>
</evidence>
<feature type="transmembrane region" description="Helical" evidence="6">
    <location>
        <begin position="91"/>
        <end position="111"/>
    </location>
</feature>
<name>A0A0C3H7K8_OIDMZ</name>
<dbReference type="STRING" id="913774.A0A0C3H7K8"/>
<dbReference type="AlphaFoldDB" id="A0A0C3H7K8"/>
<dbReference type="InterPro" id="IPR049326">
    <property type="entry name" value="Rhodopsin_dom_fungi"/>
</dbReference>
<evidence type="ECO:0000256" key="3">
    <source>
        <dbReference type="ARBA" id="ARBA00022989"/>
    </source>
</evidence>
<dbReference type="PANTHER" id="PTHR33048">
    <property type="entry name" value="PTH11-LIKE INTEGRAL MEMBRANE PROTEIN (AFU_ORTHOLOGUE AFUA_5G11245)"/>
    <property type="match status" value="1"/>
</dbReference>
<dbReference type="GO" id="GO:0016020">
    <property type="term" value="C:membrane"/>
    <property type="evidence" value="ECO:0007669"/>
    <property type="project" value="UniProtKB-SubCell"/>
</dbReference>
<reference evidence="8 9" key="1">
    <citation type="submission" date="2014-04" db="EMBL/GenBank/DDBJ databases">
        <authorList>
            <consortium name="DOE Joint Genome Institute"/>
            <person name="Kuo A."/>
            <person name="Martino E."/>
            <person name="Perotto S."/>
            <person name="Kohler A."/>
            <person name="Nagy L.G."/>
            <person name="Floudas D."/>
            <person name="Copeland A."/>
            <person name="Barry K.W."/>
            <person name="Cichocki N."/>
            <person name="Veneault-Fourrey C."/>
            <person name="LaButti K."/>
            <person name="Lindquist E.A."/>
            <person name="Lipzen A."/>
            <person name="Lundell T."/>
            <person name="Morin E."/>
            <person name="Murat C."/>
            <person name="Sun H."/>
            <person name="Tunlid A."/>
            <person name="Henrissat B."/>
            <person name="Grigoriev I.V."/>
            <person name="Hibbett D.S."/>
            <person name="Martin F."/>
            <person name="Nordberg H.P."/>
            <person name="Cantor M.N."/>
            <person name="Hua S.X."/>
        </authorList>
    </citation>
    <scope>NUCLEOTIDE SEQUENCE [LARGE SCALE GENOMIC DNA]</scope>
    <source>
        <strain evidence="8 9">Zn</strain>
    </source>
</reference>
<dbReference type="HOGENOM" id="CLU_028200_1_0_1"/>
<dbReference type="EMBL" id="KN832880">
    <property type="protein sequence ID" value="KIM98416.1"/>
    <property type="molecule type" value="Genomic_DNA"/>
</dbReference>
<gene>
    <name evidence="8" type="ORF">OIDMADRAFT_167223</name>
</gene>
<evidence type="ECO:0000256" key="6">
    <source>
        <dbReference type="SAM" id="Phobius"/>
    </source>
</evidence>
<evidence type="ECO:0000259" key="7">
    <source>
        <dbReference type="Pfam" id="PF20684"/>
    </source>
</evidence>
<protein>
    <recommendedName>
        <fullName evidence="7">Rhodopsin domain-containing protein</fullName>
    </recommendedName>
</protein>
<keyword evidence="9" id="KW-1185">Reference proteome</keyword>
<organism evidence="8 9">
    <name type="scientific">Oidiodendron maius (strain Zn)</name>
    <dbReference type="NCBI Taxonomy" id="913774"/>
    <lineage>
        <taxon>Eukaryota</taxon>
        <taxon>Fungi</taxon>
        <taxon>Dikarya</taxon>
        <taxon>Ascomycota</taxon>
        <taxon>Pezizomycotina</taxon>
        <taxon>Leotiomycetes</taxon>
        <taxon>Leotiomycetes incertae sedis</taxon>
        <taxon>Myxotrichaceae</taxon>
        <taxon>Oidiodendron</taxon>
    </lineage>
</organism>
<dbReference type="PANTHER" id="PTHR33048:SF146">
    <property type="entry name" value="INTEGRAL MEMBRANE PROTEIN"/>
    <property type="match status" value="1"/>
</dbReference>
<evidence type="ECO:0000256" key="4">
    <source>
        <dbReference type="ARBA" id="ARBA00023136"/>
    </source>
</evidence>
<comment type="similarity">
    <text evidence="5">Belongs to the SAT4 family.</text>
</comment>
<feature type="domain" description="Rhodopsin" evidence="7">
    <location>
        <begin position="32"/>
        <end position="277"/>
    </location>
</feature>
<feature type="transmembrane region" description="Helical" evidence="6">
    <location>
        <begin position="183"/>
        <end position="201"/>
    </location>
</feature>
<keyword evidence="2 6" id="KW-0812">Transmembrane</keyword>
<proteinExistence type="inferred from homology"/>
<dbReference type="InParanoid" id="A0A0C3H7K8"/>
<accession>A0A0C3H7K8</accession>
<dbReference type="InterPro" id="IPR052337">
    <property type="entry name" value="SAT4-like"/>
</dbReference>
<feature type="transmembrane region" description="Helical" evidence="6">
    <location>
        <begin position="47"/>
        <end position="71"/>
    </location>
</feature>
<feature type="transmembrane region" description="Helical" evidence="6">
    <location>
        <begin position="255"/>
        <end position="272"/>
    </location>
</feature>
<keyword evidence="4 6" id="KW-0472">Membrane</keyword>
<keyword evidence="3 6" id="KW-1133">Transmembrane helix</keyword>
<reference evidence="9" key="2">
    <citation type="submission" date="2015-01" db="EMBL/GenBank/DDBJ databases">
        <title>Evolutionary Origins and Diversification of the Mycorrhizal Mutualists.</title>
        <authorList>
            <consortium name="DOE Joint Genome Institute"/>
            <consortium name="Mycorrhizal Genomics Consortium"/>
            <person name="Kohler A."/>
            <person name="Kuo A."/>
            <person name="Nagy L.G."/>
            <person name="Floudas D."/>
            <person name="Copeland A."/>
            <person name="Barry K.W."/>
            <person name="Cichocki N."/>
            <person name="Veneault-Fourrey C."/>
            <person name="LaButti K."/>
            <person name="Lindquist E.A."/>
            <person name="Lipzen A."/>
            <person name="Lundell T."/>
            <person name="Morin E."/>
            <person name="Murat C."/>
            <person name="Riley R."/>
            <person name="Ohm R."/>
            <person name="Sun H."/>
            <person name="Tunlid A."/>
            <person name="Henrissat B."/>
            <person name="Grigoriev I.V."/>
            <person name="Hibbett D.S."/>
            <person name="Martin F."/>
        </authorList>
    </citation>
    <scope>NUCLEOTIDE SEQUENCE [LARGE SCALE GENOMIC DNA]</scope>
    <source>
        <strain evidence="9">Zn</strain>
    </source>
</reference>
<comment type="subcellular location">
    <subcellularLocation>
        <location evidence="1">Membrane</location>
        <topology evidence="1">Multi-pass membrane protein</topology>
    </subcellularLocation>
</comment>
<feature type="transmembrane region" description="Helical" evidence="6">
    <location>
        <begin position="132"/>
        <end position="154"/>
    </location>
</feature>
<evidence type="ECO:0000313" key="9">
    <source>
        <dbReference type="Proteomes" id="UP000054321"/>
    </source>
</evidence>
<feature type="transmembrane region" description="Helical" evidence="6">
    <location>
        <begin position="213"/>
        <end position="235"/>
    </location>
</feature>